<protein>
    <submittedName>
        <fullName evidence="2">DUF3093 domain-containing protein</fullName>
    </submittedName>
</protein>
<dbReference type="AlphaFoldDB" id="A0A3M2IRX8"/>
<accession>A0A3M2IRX8</accession>
<comment type="caution">
    <text evidence="2">The sequence shown here is derived from an EMBL/GenBank/DDBJ whole genome shotgun (WGS) entry which is preliminary data.</text>
</comment>
<dbReference type="Pfam" id="PF11292">
    <property type="entry name" value="DUF3093"/>
    <property type="match status" value="1"/>
</dbReference>
<dbReference type="OrthoDB" id="3217020at2"/>
<sequence>MRPSPAGWALVPALGVMGAIVLWPLGMVPGLVAGGIALVAAAVGAVRLSTRVRVADGELHAGDAHIPARLLRAPRALDVDATRHALGPGLDARTHVVLRGWVRTAVLVEVADPADPTPSWLVSTRRPEDLVAALVAAGATPAPAEPATID</sequence>
<keyword evidence="3" id="KW-1185">Reference proteome</keyword>
<evidence type="ECO:0000313" key="2">
    <source>
        <dbReference type="EMBL" id="RMI04682.1"/>
    </source>
</evidence>
<evidence type="ECO:0000256" key="1">
    <source>
        <dbReference type="SAM" id="Phobius"/>
    </source>
</evidence>
<gene>
    <name evidence="2" type="ORF">EBM89_18100</name>
</gene>
<proteinExistence type="predicted"/>
<feature type="transmembrane region" description="Helical" evidence="1">
    <location>
        <begin position="31"/>
        <end position="50"/>
    </location>
</feature>
<evidence type="ECO:0000313" key="3">
    <source>
        <dbReference type="Proteomes" id="UP000269289"/>
    </source>
</evidence>
<reference evidence="2 3" key="1">
    <citation type="submission" date="2018-10" db="EMBL/GenBank/DDBJ databases">
        <title>Isolation, diversity and antifungal activity of actinobacteria from wheat.</title>
        <authorList>
            <person name="Han C."/>
        </authorList>
    </citation>
    <scope>NUCLEOTIDE SEQUENCE [LARGE SCALE GENOMIC DNA]</scope>
    <source>
        <strain evidence="2 3">NEAU-YY56</strain>
    </source>
</reference>
<keyword evidence="1" id="KW-1133">Transmembrane helix</keyword>
<organism evidence="2 3">
    <name type="scientific">Cellulomonas triticagri</name>
    <dbReference type="NCBI Taxonomy" id="2483352"/>
    <lineage>
        <taxon>Bacteria</taxon>
        <taxon>Bacillati</taxon>
        <taxon>Actinomycetota</taxon>
        <taxon>Actinomycetes</taxon>
        <taxon>Micrococcales</taxon>
        <taxon>Cellulomonadaceae</taxon>
        <taxon>Cellulomonas</taxon>
    </lineage>
</organism>
<keyword evidence="1" id="KW-0812">Transmembrane</keyword>
<dbReference type="EMBL" id="RFFI01000139">
    <property type="protein sequence ID" value="RMI04682.1"/>
    <property type="molecule type" value="Genomic_DNA"/>
</dbReference>
<name>A0A3M2IRX8_9CELL</name>
<dbReference type="Proteomes" id="UP000269289">
    <property type="component" value="Unassembled WGS sequence"/>
</dbReference>
<keyword evidence="1" id="KW-0472">Membrane</keyword>
<dbReference type="InterPro" id="IPR021443">
    <property type="entry name" value="DUF3093"/>
</dbReference>